<dbReference type="Proteomes" id="UP001153269">
    <property type="component" value="Unassembled WGS sequence"/>
</dbReference>
<gene>
    <name evidence="2" type="ORF">PLEPLA_LOCUS32158</name>
</gene>
<dbReference type="EMBL" id="CADEAL010003369">
    <property type="protein sequence ID" value="CAB1444442.1"/>
    <property type="molecule type" value="Genomic_DNA"/>
</dbReference>
<evidence type="ECO:0000313" key="2">
    <source>
        <dbReference type="EMBL" id="CAB1444442.1"/>
    </source>
</evidence>
<evidence type="ECO:0000313" key="3">
    <source>
        <dbReference type="Proteomes" id="UP001153269"/>
    </source>
</evidence>
<sequence length="125" mass="13076">MDGLPPVARNSTRHLLQVSQCTVTTPSSSMGDPEGVPRPANTFNPCSEFWVHPGVPPPSPVGACPRRLGTEGGLEKSGGTRMASGCTSAPGERALEPQGPFSSPDEDPPLLMMGKCFLASSRRVC</sequence>
<keyword evidence="3" id="KW-1185">Reference proteome</keyword>
<dbReference type="AlphaFoldDB" id="A0A9N7V873"/>
<feature type="region of interest" description="Disordered" evidence="1">
    <location>
        <begin position="67"/>
        <end position="109"/>
    </location>
</feature>
<organism evidence="2 3">
    <name type="scientific">Pleuronectes platessa</name>
    <name type="common">European plaice</name>
    <dbReference type="NCBI Taxonomy" id="8262"/>
    <lineage>
        <taxon>Eukaryota</taxon>
        <taxon>Metazoa</taxon>
        <taxon>Chordata</taxon>
        <taxon>Craniata</taxon>
        <taxon>Vertebrata</taxon>
        <taxon>Euteleostomi</taxon>
        <taxon>Actinopterygii</taxon>
        <taxon>Neopterygii</taxon>
        <taxon>Teleostei</taxon>
        <taxon>Neoteleostei</taxon>
        <taxon>Acanthomorphata</taxon>
        <taxon>Carangaria</taxon>
        <taxon>Pleuronectiformes</taxon>
        <taxon>Pleuronectoidei</taxon>
        <taxon>Pleuronectidae</taxon>
        <taxon>Pleuronectes</taxon>
    </lineage>
</organism>
<reference evidence="2" key="1">
    <citation type="submission" date="2020-03" db="EMBL/GenBank/DDBJ databases">
        <authorList>
            <person name="Weist P."/>
        </authorList>
    </citation>
    <scope>NUCLEOTIDE SEQUENCE</scope>
</reference>
<accession>A0A9N7V873</accession>
<protein>
    <submittedName>
        <fullName evidence="2">Uncharacterized protein</fullName>
    </submittedName>
</protein>
<feature type="compositionally biased region" description="Polar residues" evidence="1">
    <location>
        <begin position="19"/>
        <end position="30"/>
    </location>
</feature>
<evidence type="ECO:0000256" key="1">
    <source>
        <dbReference type="SAM" id="MobiDB-lite"/>
    </source>
</evidence>
<comment type="caution">
    <text evidence="2">The sequence shown here is derived from an EMBL/GenBank/DDBJ whole genome shotgun (WGS) entry which is preliminary data.</text>
</comment>
<proteinExistence type="predicted"/>
<name>A0A9N7V873_PLEPL</name>
<feature type="region of interest" description="Disordered" evidence="1">
    <location>
        <begin position="19"/>
        <end position="40"/>
    </location>
</feature>